<reference evidence="2" key="1">
    <citation type="submission" date="2014-12" db="EMBL/GenBank/DDBJ databases">
        <title>Insight into the proteome of Arion vulgaris.</title>
        <authorList>
            <person name="Aradska J."/>
            <person name="Bulat T."/>
            <person name="Smidak R."/>
            <person name="Sarate P."/>
            <person name="Gangsoo J."/>
            <person name="Sialana F."/>
            <person name="Bilban M."/>
            <person name="Lubec G."/>
        </authorList>
    </citation>
    <scope>NUCLEOTIDE SEQUENCE</scope>
    <source>
        <tissue evidence="2">Skin</tissue>
    </source>
</reference>
<proteinExistence type="predicted"/>
<evidence type="ECO:0000313" key="2">
    <source>
        <dbReference type="EMBL" id="CEK49680.1"/>
    </source>
</evidence>
<dbReference type="Pfam" id="PF24536">
    <property type="entry name" value="NXPE4_C"/>
    <property type="match status" value="1"/>
</dbReference>
<dbReference type="PANTHER" id="PTHR16165:SF5">
    <property type="entry name" value="NXPE FAMILY MEMBER 3"/>
    <property type="match status" value="1"/>
</dbReference>
<dbReference type="InterPro" id="IPR057106">
    <property type="entry name" value="NXPE4_C"/>
</dbReference>
<sequence>PLYVLHVKDLIRGVQRLLNRNPRARVAIRGTHVIYKGWPIHAAGGDVFAFEFNQILKREFSPLYDKVMYLDGWDMSVAAVNLNFHPERYVAKALMNQIFNHFIGRKQLLQ</sequence>
<evidence type="ECO:0000259" key="1">
    <source>
        <dbReference type="Pfam" id="PF24536"/>
    </source>
</evidence>
<feature type="domain" description="NXPE C-terminal" evidence="1">
    <location>
        <begin position="2"/>
        <end position="101"/>
    </location>
</feature>
<name>A0A0B6Y2B7_9EUPU</name>
<accession>A0A0B6Y2B7</accession>
<dbReference type="AlphaFoldDB" id="A0A0B6Y2B7"/>
<organism evidence="2">
    <name type="scientific">Arion vulgaris</name>
    <dbReference type="NCBI Taxonomy" id="1028688"/>
    <lineage>
        <taxon>Eukaryota</taxon>
        <taxon>Metazoa</taxon>
        <taxon>Spiralia</taxon>
        <taxon>Lophotrochozoa</taxon>
        <taxon>Mollusca</taxon>
        <taxon>Gastropoda</taxon>
        <taxon>Heterobranchia</taxon>
        <taxon>Euthyneura</taxon>
        <taxon>Panpulmonata</taxon>
        <taxon>Eupulmonata</taxon>
        <taxon>Stylommatophora</taxon>
        <taxon>Helicina</taxon>
        <taxon>Arionoidea</taxon>
        <taxon>Arionidae</taxon>
        <taxon>Arion</taxon>
    </lineage>
</organism>
<dbReference type="PANTHER" id="PTHR16165">
    <property type="entry name" value="NXPE FAMILY MEMBER"/>
    <property type="match status" value="1"/>
</dbReference>
<protein>
    <recommendedName>
        <fullName evidence="1">NXPE C-terminal domain-containing protein</fullName>
    </recommendedName>
</protein>
<feature type="non-terminal residue" evidence="2">
    <location>
        <position position="1"/>
    </location>
</feature>
<gene>
    <name evidence="2" type="primary">ORF8506</name>
</gene>
<dbReference type="EMBL" id="HACG01002815">
    <property type="protein sequence ID" value="CEK49680.1"/>
    <property type="molecule type" value="Transcribed_RNA"/>
</dbReference>